<dbReference type="GO" id="GO:0045174">
    <property type="term" value="F:glutathione dehydrogenase (ascorbate) activity"/>
    <property type="evidence" value="ECO:0007669"/>
    <property type="project" value="InterPro"/>
</dbReference>
<dbReference type="OrthoDB" id="1935530at2759"/>
<dbReference type="InterPro" id="IPR036249">
    <property type="entry name" value="Thioredoxin-like_sf"/>
</dbReference>
<feature type="domain" description="GST N-terminal" evidence="5">
    <location>
        <begin position="88"/>
        <end position="166"/>
    </location>
</feature>
<comment type="catalytic activity">
    <reaction evidence="4">
        <text>RX + glutathione = an S-substituted glutathione + a halide anion + H(+)</text>
        <dbReference type="Rhea" id="RHEA:16437"/>
        <dbReference type="ChEBI" id="CHEBI:15378"/>
        <dbReference type="ChEBI" id="CHEBI:16042"/>
        <dbReference type="ChEBI" id="CHEBI:17792"/>
        <dbReference type="ChEBI" id="CHEBI:57925"/>
        <dbReference type="ChEBI" id="CHEBI:90779"/>
        <dbReference type="EC" id="2.5.1.18"/>
    </reaction>
</comment>
<evidence type="ECO:0000256" key="4">
    <source>
        <dbReference type="ARBA" id="ARBA00047960"/>
    </source>
</evidence>
<dbReference type="Proteomes" id="UP000236161">
    <property type="component" value="Unassembled WGS sequence"/>
</dbReference>
<dbReference type="PROSITE" id="PS50404">
    <property type="entry name" value="GST_NTER"/>
    <property type="match status" value="1"/>
</dbReference>
<evidence type="ECO:0000256" key="1">
    <source>
        <dbReference type="ARBA" id="ARBA00012452"/>
    </source>
</evidence>
<keyword evidence="2 6" id="KW-0808">Transferase</keyword>
<sequence>MLRAQRALTSLSRLGSAHDILHPSWAGTMATTSVFAQISSAFTPPIGRFRLYASQFCPLRPIRLPSTRASSASASVSTAPIEICVKESVTVPGRLGDCPFTQRVLLTFEEKHLPYDVKLVNLSDKPEWFLKVSSEGKVPVVKLDEKWVADSDIIAQLIEEKFPYPPLATPPEKSSMYVTFVQLTSFMSLFYLLGEVDTSDGNWVAEQDRVVSVGDADCCSVGASDQCGIERQHEVGKDSIVLAELMGEEDLPPESANLGEEPLASSPRRCLPDCPLMANCRSQSNPLVRPFKIQSYEASPRWQSLPPRLQHSFQGAITICSSLRMMRTSKRPSATQSITCRLLLFSNPQNWTSTRGRTTPKNIYKLLGRRSGIFTKCILSTPCSRAPPSPGTSNSSNGHIHSNWQLMSELISYFFWMTMIALFDFVLVDIKKKPGELLRDFIIWFFNAVAAIDDTDLSVILYDFC</sequence>
<dbReference type="Gene3D" id="3.40.30.10">
    <property type="entry name" value="Glutaredoxin"/>
    <property type="match status" value="1"/>
</dbReference>
<reference evidence="6 7" key="1">
    <citation type="journal article" date="2017" name="Nature">
        <title>The Apostasia genome and the evolution of orchids.</title>
        <authorList>
            <person name="Zhang G.Q."/>
            <person name="Liu K.W."/>
            <person name="Li Z."/>
            <person name="Lohaus R."/>
            <person name="Hsiao Y.Y."/>
            <person name="Niu S.C."/>
            <person name="Wang J.Y."/>
            <person name="Lin Y.C."/>
            <person name="Xu Q."/>
            <person name="Chen L.J."/>
            <person name="Yoshida K."/>
            <person name="Fujiwara S."/>
            <person name="Wang Z.W."/>
            <person name="Zhang Y.Q."/>
            <person name="Mitsuda N."/>
            <person name="Wang M."/>
            <person name="Liu G.H."/>
            <person name="Pecoraro L."/>
            <person name="Huang H.X."/>
            <person name="Xiao X.J."/>
            <person name="Lin M."/>
            <person name="Wu X.Y."/>
            <person name="Wu W.L."/>
            <person name="Chen Y.Y."/>
            <person name="Chang S.B."/>
            <person name="Sakamoto S."/>
            <person name="Ohme-Takagi M."/>
            <person name="Yagi M."/>
            <person name="Zeng S.J."/>
            <person name="Shen C.Y."/>
            <person name="Yeh C.M."/>
            <person name="Luo Y.B."/>
            <person name="Tsai W.C."/>
            <person name="Van de Peer Y."/>
            <person name="Liu Z.J."/>
        </authorList>
    </citation>
    <scope>NUCLEOTIDE SEQUENCE [LARGE SCALE GENOMIC DNA]</scope>
    <source>
        <strain evidence="7">cv. Shenzhen</strain>
        <tissue evidence="6">Stem</tissue>
    </source>
</reference>
<dbReference type="STRING" id="1088818.A0A2I0B9E7"/>
<keyword evidence="6" id="KW-0436">Ligase</keyword>
<keyword evidence="7" id="KW-1185">Reference proteome</keyword>
<dbReference type="SUPFAM" id="SSF52833">
    <property type="entry name" value="Thioredoxin-like"/>
    <property type="match status" value="1"/>
</dbReference>
<dbReference type="PANTHER" id="PTHR44420">
    <property type="entry name" value="GLUTATHIONE S-TRANSFERASE DHAR2-RELATED"/>
    <property type="match status" value="1"/>
</dbReference>
<gene>
    <name evidence="6" type="primary">DHAR3</name>
    <name evidence="6" type="ORF">AXF42_Ash007170</name>
</gene>
<proteinExistence type="inferred from homology"/>
<dbReference type="EMBL" id="KZ451903">
    <property type="protein sequence ID" value="PKA64425.1"/>
    <property type="molecule type" value="Genomic_DNA"/>
</dbReference>
<evidence type="ECO:0000259" key="5">
    <source>
        <dbReference type="PROSITE" id="PS50404"/>
    </source>
</evidence>
<dbReference type="GO" id="GO:0016874">
    <property type="term" value="F:ligase activity"/>
    <property type="evidence" value="ECO:0007669"/>
    <property type="project" value="UniProtKB-KW"/>
</dbReference>
<dbReference type="GO" id="GO:0033355">
    <property type="term" value="P:ascorbate glutathione cycle"/>
    <property type="evidence" value="ECO:0007669"/>
    <property type="project" value="InterPro"/>
</dbReference>
<evidence type="ECO:0000313" key="6">
    <source>
        <dbReference type="EMBL" id="PKA64425.1"/>
    </source>
</evidence>
<dbReference type="Pfam" id="PF13417">
    <property type="entry name" value="GST_N_3"/>
    <property type="match status" value="1"/>
</dbReference>
<dbReference type="EC" id="2.5.1.18" evidence="1"/>
<dbReference type="GO" id="GO:0004364">
    <property type="term" value="F:glutathione transferase activity"/>
    <property type="evidence" value="ECO:0007669"/>
    <property type="project" value="UniProtKB-EC"/>
</dbReference>
<organism evidence="6 7">
    <name type="scientific">Apostasia shenzhenica</name>
    <dbReference type="NCBI Taxonomy" id="1088818"/>
    <lineage>
        <taxon>Eukaryota</taxon>
        <taxon>Viridiplantae</taxon>
        <taxon>Streptophyta</taxon>
        <taxon>Embryophyta</taxon>
        <taxon>Tracheophyta</taxon>
        <taxon>Spermatophyta</taxon>
        <taxon>Magnoliopsida</taxon>
        <taxon>Liliopsida</taxon>
        <taxon>Asparagales</taxon>
        <taxon>Orchidaceae</taxon>
        <taxon>Apostasioideae</taxon>
        <taxon>Apostasia</taxon>
    </lineage>
</organism>
<dbReference type="PANTHER" id="PTHR44420:SF1">
    <property type="entry name" value="GLUTATHIONE S-TRANSFERASE DHAR3, CHLOROPLASTIC"/>
    <property type="match status" value="1"/>
</dbReference>
<protein>
    <recommendedName>
        <fullName evidence="1">glutathione transferase</fullName>
        <ecNumber evidence="1">2.5.1.18</ecNumber>
    </recommendedName>
</protein>
<comment type="similarity">
    <text evidence="3">Belongs to the GST superfamily. DHAR family.</text>
</comment>
<evidence type="ECO:0000256" key="2">
    <source>
        <dbReference type="ARBA" id="ARBA00022679"/>
    </source>
</evidence>
<dbReference type="FunFam" id="3.40.30.10:FF:000102">
    <property type="entry name" value="Glutathione S-transferase DHAR3 chloroplastic"/>
    <property type="match status" value="1"/>
</dbReference>
<dbReference type="InterPro" id="IPR044627">
    <property type="entry name" value="DHAR1/2/3/4"/>
</dbReference>
<name>A0A2I0B9E7_9ASPA</name>
<dbReference type="AlphaFoldDB" id="A0A2I0B9E7"/>
<dbReference type="InterPro" id="IPR004045">
    <property type="entry name" value="Glutathione_S-Trfase_N"/>
</dbReference>
<accession>A0A2I0B9E7</accession>
<evidence type="ECO:0000256" key="3">
    <source>
        <dbReference type="ARBA" id="ARBA00024194"/>
    </source>
</evidence>
<evidence type="ECO:0000313" key="7">
    <source>
        <dbReference type="Proteomes" id="UP000236161"/>
    </source>
</evidence>